<reference evidence="3" key="1">
    <citation type="submission" date="2023-08" db="EMBL/GenBank/DDBJ databases">
        <title>A de novo genome assembly of Solanum verrucosum Schlechtendal, a Mexican diploid species geographically isolated from the other diploid A-genome species in potato relatives.</title>
        <authorList>
            <person name="Hosaka K."/>
        </authorList>
    </citation>
    <scope>NUCLEOTIDE SEQUENCE</scope>
    <source>
        <tissue evidence="3">Young leaves</tissue>
    </source>
</reference>
<dbReference type="FunFam" id="3.30.70.270:FF:000020">
    <property type="entry name" value="Transposon Tf2-6 polyprotein-like Protein"/>
    <property type="match status" value="1"/>
</dbReference>
<feature type="non-terminal residue" evidence="3">
    <location>
        <position position="1"/>
    </location>
</feature>
<proteinExistence type="predicted"/>
<dbReference type="GO" id="GO:0003824">
    <property type="term" value="F:catalytic activity"/>
    <property type="evidence" value="ECO:0007669"/>
    <property type="project" value="UniProtKB-KW"/>
</dbReference>
<dbReference type="InterPro" id="IPR043502">
    <property type="entry name" value="DNA/RNA_pol_sf"/>
</dbReference>
<evidence type="ECO:0000259" key="2">
    <source>
        <dbReference type="Pfam" id="PF17919"/>
    </source>
</evidence>
<evidence type="ECO:0000313" key="3">
    <source>
        <dbReference type="EMBL" id="WMV58503.1"/>
    </source>
</evidence>
<dbReference type="AlphaFoldDB" id="A0AAF1A2H8"/>
<organism evidence="3 4">
    <name type="scientific">Solanum verrucosum</name>
    <dbReference type="NCBI Taxonomy" id="315347"/>
    <lineage>
        <taxon>Eukaryota</taxon>
        <taxon>Viridiplantae</taxon>
        <taxon>Streptophyta</taxon>
        <taxon>Embryophyta</taxon>
        <taxon>Tracheophyta</taxon>
        <taxon>Spermatophyta</taxon>
        <taxon>Magnoliopsida</taxon>
        <taxon>eudicotyledons</taxon>
        <taxon>Gunneridae</taxon>
        <taxon>Pentapetalae</taxon>
        <taxon>asterids</taxon>
        <taxon>lamiids</taxon>
        <taxon>Solanales</taxon>
        <taxon>Solanaceae</taxon>
        <taxon>Solanoideae</taxon>
        <taxon>Solaneae</taxon>
        <taxon>Solanum</taxon>
    </lineage>
</organism>
<keyword evidence="4" id="KW-1185">Reference proteome</keyword>
<dbReference type="Proteomes" id="UP001234989">
    <property type="component" value="Chromosome 12"/>
</dbReference>
<feature type="domain" description="Reverse transcriptase/retrotransposon-derived protein RNase H-like" evidence="2">
    <location>
        <begin position="36"/>
        <end position="86"/>
    </location>
</feature>
<keyword evidence="1" id="KW-0511">Multifunctional enzyme</keyword>
<dbReference type="PANTHER" id="PTHR37984:SF5">
    <property type="entry name" value="PROTEIN NYNRIN-LIKE"/>
    <property type="match status" value="1"/>
</dbReference>
<dbReference type="Gene3D" id="3.30.70.270">
    <property type="match status" value="1"/>
</dbReference>
<protein>
    <recommendedName>
        <fullName evidence="2">Reverse transcriptase/retrotransposon-derived protein RNase H-like domain-containing protein</fullName>
    </recommendedName>
</protein>
<dbReference type="InterPro" id="IPR043128">
    <property type="entry name" value="Rev_trsase/Diguanyl_cyclase"/>
</dbReference>
<dbReference type="Pfam" id="PF17919">
    <property type="entry name" value="RT_RNaseH_2"/>
    <property type="match status" value="1"/>
</dbReference>
<evidence type="ECO:0000256" key="1">
    <source>
        <dbReference type="ARBA" id="ARBA00023268"/>
    </source>
</evidence>
<dbReference type="InterPro" id="IPR041577">
    <property type="entry name" value="RT_RNaseH_2"/>
</dbReference>
<dbReference type="InterPro" id="IPR050951">
    <property type="entry name" value="Retrovirus_Pol_polyprotein"/>
</dbReference>
<sequence>RSFLGLACYYKRFVERFSSVASPLTVLTQKKVKFIWFEACEKSFHELKDKLTSTSALPLPKKTNGFVVCCNTSRIRLGCVFMKKDYNISVLYHPGKENVVADALSQLSMGSVAHVEDNKKKFVRDVHIFSQLGVWLVNSTKGGAMVHNDSESYFVTNVKAKQGLDPTLVELKEPMLKRFVESFYQWGDSVIRYQHCLYVPM</sequence>
<gene>
    <name evidence="3" type="ORF">MTR67_051888</name>
</gene>
<accession>A0AAF1A2H8</accession>
<evidence type="ECO:0000313" key="4">
    <source>
        <dbReference type="Proteomes" id="UP001234989"/>
    </source>
</evidence>
<name>A0AAF1A2H8_SOLVR</name>
<dbReference type="SUPFAM" id="SSF56672">
    <property type="entry name" value="DNA/RNA polymerases"/>
    <property type="match status" value="1"/>
</dbReference>
<dbReference type="EMBL" id="CP133623">
    <property type="protein sequence ID" value="WMV58503.1"/>
    <property type="molecule type" value="Genomic_DNA"/>
</dbReference>
<dbReference type="PANTHER" id="PTHR37984">
    <property type="entry name" value="PROTEIN CBG26694"/>
    <property type="match status" value="1"/>
</dbReference>